<reference evidence="1 2" key="1">
    <citation type="submission" date="2023-08" db="EMBL/GenBank/DDBJ databases">
        <title>genomic of DY56.</title>
        <authorList>
            <person name="Wang Y."/>
        </authorList>
    </citation>
    <scope>NUCLEOTIDE SEQUENCE [LARGE SCALE GENOMIC DNA]</scope>
    <source>
        <strain evidence="1 2">DY56-A-20</strain>
    </source>
</reference>
<accession>A0ABT9H960</accession>
<dbReference type="RefSeq" id="WP_305929954.1">
    <property type="nucleotide sequence ID" value="NZ_JAVAIL010000003.1"/>
</dbReference>
<comment type="caution">
    <text evidence="1">The sequence shown here is derived from an EMBL/GenBank/DDBJ whole genome shotgun (WGS) entry which is preliminary data.</text>
</comment>
<name>A0ABT9H960_9SPHN</name>
<organism evidence="1 2">
    <name type="scientific">Qipengyuania benthica</name>
    <dbReference type="NCBI Taxonomy" id="3067651"/>
    <lineage>
        <taxon>Bacteria</taxon>
        <taxon>Pseudomonadati</taxon>
        <taxon>Pseudomonadota</taxon>
        <taxon>Alphaproteobacteria</taxon>
        <taxon>Sphingomonadales</taxon>
        <taxon>Erythrobacteraceae</taxon>
        <taxon>Qipengyuania</taxon>
    </lineage>
</organism>
<dbReference type="Proteomes" id="UP001235664">
    <property type="component" value="Unassembled WGS sequence"/>
</dbReference>
<sequence>MSNEVDDHLNELRRQSASALDWIANLTDAQKGTPQVCWTIGWRHDLYKIPVDDEVVQKAASGANRELMATGLPLSDPPLELWSLGGEIFERSLPTAEWLEDRLAVLPELLEHHGLWIQGWAYEPRDIQPLHNWVPQAWSYREDDFDAQKH</sequence>
<dbReference type="EMBL" id="JAVAIL010000003">
    <property type="protein sequence ID" value="MDP4539801.1"/>
    <property type="molecule type" value="Genomic_DNA"/>
</dbReference>
<proteinExistence type="predicted"/>
<gene>
    <name evidence="1" type="ORF">Q9K01_09215</name>
</gene>
<protein>
    <submittedName>
        <fullName evidence="1">Uncharacterized protein</fullName>
    </submittedName>
</protein>
<evidence type="ECO:0000313" key="2">
    <source>
        <dbReference type="Proteomes" id="UP001235664"/>
    </source>
</evidence>
<keyword evidence="2" id="KW-1185">Reference proteome</keyword>
<evidence type="ECO:0000313" key="1">
    <source>
        <dbReference type="EMBL" id="MDP4539801.1"/>
    </source>
</evidence>